<sequence length="210" mass="23520">MEVPASNSTGAEKSMADRRRANRERKIALMQDVDKLKRKLRHEENVHRALERAFTRPLGALPRLPPYLPPYTLELLAEVAVLEEEVARLEKQVMNFRRGLYMEAVYVSSGRNGEVARESGEESPLPVRKVKHDRSKSTSKSPTEFYSPSFASSSEPGLSRSVSIQKAGTSGPIHDGIRNRKRVVACPIREGDLWKEKRTSANPKGVTAVN</sequence>
<keyword evidence="2" id="KW-1185">Reference proteome</keyword>
<name>A0ACB9RWM4_9MYRT</name>
<protein>
    <submittedName>
        <fullName evidence="1">Uncharacterized protein</fullName>
    </submittedName>
</protein>
<proteinExistence type="predicted"/>
<organism evidence="1 2">
    <name type="scientific">Melastoma candidum</name>
    <dbReference type="NCBI Taxonomy" id="119954"/>
    <lineage>
        <taxon>Eukaryota</taxon>
        <taxon>Viridiplantae</taxon>
        <taxon>Streptophyta</taxon>
        <taxon>Embryophyta</taxon>
        <taxon>Tracheophyta</taxon>
        <taxon>Spermatophyta</taxon>
        <taxon>Magnoliopsida</taxon>
        <taxon>eudicotyledons</taxon>
        <taxon>Gunneridae</taxon>
        <taxon>Pentapetalae</taxon>
        <taxon>rosids</taxon>
        <taxon>malvids</taxon>
        <taxon>Myrtales</taxon>
        <taxon>Melastomataceae</taxon>
        <taxon>Melastomatoideae</taxon>
        <taxon>Melastomateae</taxon>
        <taxon>Melastoma</taxon>
    </lineage>
</organism>
<evidence type="ECO:0000313" key="1">
    <source>
        <dbReference type="EMBL" id="KAI4383397.1"/>
    </source>
</evidence>
<comment type="caution">
    <text evidence="1">The sequence shown here is derived from an EMBL/GenBank/DDBJ whole genome shotgun (WGS) entry which is preliminary data.</text>
</comment>
<gene>
    <name evidence="1" type="ORF">MLD38_009239</name>
</gene>
<dbReference type="EMBL" id="CM042882">
    <property type="protein sequence ID" value="KAI4383397.1"/>
    <property type="molecule type" value="Genomic_DNA"/>
</dbReference>
<evidence type="ECO:0000313" key="2">
    <source>
        <dbReference type="Proteomes" id="UP001057402"/>
    </source>
</evidence>
<dbReference type="Proteomes" id="UP001057402">
    <property type="component" value="Chromosome 3"/>
</dbReference>
<reference evidence="2" key="1">
    <citation type="journal article" date="2023" name="Front. Plant Sci.">
        <title>Chromosomal-level genome assembly of Melastoma candidum provides insights into trichome evolution.</title>
        <authorList>
            <person name="Zhong Y."/>
            <person name="Wu W."/>
            <person name="Sun C."/>
            <person name="Zou P."/>
            <person name="Liu Y."/>
            <person name="Dai S."/>
            <person name="Zhou R."/>
        </authorList>
    </citation>
    <scope>NUCLEOTIDE SEQUENCE [LARGE SCALE GENOMIC DNA]</scope>
</reference>
<accession>A0ACB9RWM4</accession>